<feature type="domain" description="Plasmid replication protein C N-terminal" evidence="2">
    <location>
        <begin position="9"/>
        <end position="159"/>
    </location>
</feature>
<protein>
    <submittedName>
        <fullName evidence="3">Replication protein C-like</fullName>
    </submittedName>
</protein>
<name>A0A543KF01_9RHOB</name>
<evidence type="ECO:0000313" key="3">
    <source>
        <dbReference type="EMBL" id="TQM93642.1"/>
    </source>
</evidence>
<organism evidence="3 4">
    <name type="scientific">Roseinatronobacter monicus</name>
    <dbReference type="NCBI Taxonomy" id="393481"/>
    <lineage>
        <taxon>Bacteria</taxon>
        <taxon>Pseudomonadati</taxon>
        <taxon>Pseudomonadota</taxon>
        <taxon>Alphaproteobacteria</taxon>
        <taxon>Rhodobacterales</taxon>
        <taxon>Paracoccaceae</taxon>
        <taxon>Roseinatronobacter</taxon>
    </lineage>
</organism>
<gene>
    <name evidence="3" type="ORF">BD293_2286</name>
</gene>
<dbReference type="Proteomes" id="UP000320582">
    <property type="component" value="Unassembled WGS sequence"/>
</dbReference>
<evidence type="ECO:0000259" key="2">
    <source>
        <dbReference type="Pfam" id="PF03428"/>
    </source>
</evidence>
<accession>A0A543KF01</accession>
<dbReference type="InterPro" id="IPR005090">
    <property type="entry name" value="RepC_N"/>
</dbReference>
<dbReference type="Pfam" id="PF03428">
    <property type="entry name" value="RP-C"/>
    <property type="match status" value="1"/>
</dbReference>
<dbReference type="RefSeq" id="WP_170207115.1">
    <property type="nucleotide sequence ID" value="NZ_VFPT01000001.1"/>
</dbReference>
<comment type="caution">
    <text evidence="3">The sequence shown here is derived from an EMBL/GenBank/DDBJ whole genome shotgun (WGS) entry which is preliminary data.</text>
</comment>
<evidence type="ECO:0000256" key="1">
    <source>
        <dbReference type="SAM" id="Coils"/>
    </source>
</evidence>
<keyword evidence="1" id="KW-0175">Coiled coil</keyword>
<proteinExistence type="predicted"/>
<reference evidence="3 4" key="1">
    <citation type="submission" date="2019-06" db="EMBL/GenBank/DDBJ databases">
        <title>Genomic Encyclopedia of Archaeal and Bacterial Type Strains, Phase II (KMG-II): from individual species to whole genera.</title>
        <authorList>
            <person name="Goeker M."/>
        </authorList>
    </citation>
    <scope>NUCLEOTIDE SEQUENCE [LARGE SCALE GENOMIC DNA]</scope>
    <source>
        <strain evidence="3 4">DSM 18423</strain>
    </source>
</reference>
<keyword evidence="4" id="KW-1185">Reference proteome</keyword>
<dbReference type="EMBL" id="VFPT01000001">
    <property type="protein sequence ID" value="TQM93642.1"/>
    <property type="molecule type" value="Genomic_DNA"/>
</dbReference>
<evidence type="ECO:0000313" key="4">
    <source>
        <dbReference type="Proteomes" id="UP000320582"/>
    </source>
</evidence>
<sequence>MSATLTHRGLPTDITPYRLKHLLQQARTALGLSTGAVRYLAFAIENCQPADFQNGRICAIWHSLERLANIFGMSRRQIGRIEAELVDAGLISRTYPERKSRSGDRSDGVIKRAAGINLAPLIEQAEYIRLLVSRQIRADEDQKRLREHIQSLFRQIRALENDVADEAATSILPRRRPLELTDIKKMQEVAEALEAVLTDFSTVVSQPEMSVRSDENVRLITNKEKKHKTCMAEKPKEVGRLNASPAHARLLAGTQLGEYIDLYACGAPPDWKSITRAAHDRAHELGISSSLWRDRCIQIGEQRTALCLIVADRNTQRKSAYAVKNPAAAFAGLASKEAREVAVLDRLIGELTSALIKTGGTG</sequence>
<feature type="coiled-coil region" evidence="1">
    <location>
        <begin position="142"/>
        <end position="169"/>
    </location>
</feature>
<dbReference type="AlphaFoldDB" id="A0A543KF01"/>